<dbReference type="InterPro" id="IPR026024">
    <property type="entry name" value="Chemotaxis_MeTrfase_CheR"/>
</dbReference>
<dbReference type="Pfam" id="PF03705">
    <property type="entry name" value="CheR_N"/>
    <property type="match status" value="1"/>
</dbReference>
<dbReference type="PROSITE" id="PS50123">
    <property type="entry name" value="CHER"/>
    <property type="match status" value="1"/>
</dbReference>
<evidence type="ECO:0000256" key="5">
    <source>
        <dbReference type="PIRNR" id="PIRNR000410"/>
    </source>
</evidence>
<evidence type="ECO:0000313" key="8">
    <source>
        <dbReference type="EMBL" id="NYG31213.1"/>
    </source>
</evidence>
<feature type="binding site" evidence="6">
    <location>
        <position position="80"/>
    </location>
    <ligand>
        <name>S-adenosyl-L-methionine</name>
        <dbReference type="ChEBI" id="CHEBI:59789"/>
    </ligand>
</feature>
<dbReference type="SMART" id="SM00138">
    <property type="entry name" value="MeTrc"/>
    <property type="match status" value="1"/>
</dbReference>
<evidence type="ECO:0000256" key="2">
    <source>
        <dbReference type="ARBA" id="ARBA00022603"/>
    </source>
</evidence>
<evidence type="ECO:0000256" key="4">
    <source>
        <dbReference type="ARBA" id="ARBA00022691"/>
    </source>
</evidence>
<dbReference type="SUPFAM" id="SSF47757">
    <property type="entry name" value="Chemotaxis receptor methyltransferase CheR, N-terminal domain"/>
    <property type="match status" value="1"/>
</dbReference>
<dbReference type="EC" id="2.1.1.80" evidence="5"/>
<feature type="binding site" evidence="6">
    <location>
        <position position="139"/>
    </location>
    <ligand>
        <name>S-adenosyl-L-methionine</name>
        <dbReference type="ChEBI" id="CHEBI:59789"/>
    </ligand>
</feature>
<sequence length="268" mass="29829">MTMLSKNSFQAVTTMFRQVSGIQLSDAKQALVAGRLQKLAQARGVRDVDAYVELLMREGDAQELVKVVDKLTTNETYFFREPQHFEHLKRMLAERRAGAAGGDFRVWSAASSSGEEAYSIAMVLGEHFGLRGWQVIGTDLSTAMVDTARRGLYPLERARLTPTPLLKRWCLKGHGDNTGKLMVAPELRQLVRFECANLTRTLPEIGQFDLVFLRNVLIYFDNPGKADIVKRVLTRLKPDGLLFTGHAESIANLGIPTVAVAPAVYRHA</sequence>
<name>A0A7Y9U3T2_9BURK</name>
<keyword evidence="9" id="KW-1185">Reference proteome</keyword>
<protein>
    <recommendedName>
        <fullName evidence="5">Chemotaxis protein methyltransferase</fullName>
        <ecNumber evidence="5">2.1.1.80</ecNumber>
    </recommendedName>
</protein>
<comment type="catalytic activity">
    <reaction evidence="1 5">
        <text>L-glutamyl-[protein] + S-adenosyl-L-methionine = [protein]-L-glutamate 5-O-methyl ester + S-adenosyl-L-homocysteine</text>
        <dbReference type="Rhea" id="RHEA:24452"/>
        <dbReference type="Rhea" id="RHEA-COMP:10208"/>
        <dbReference type="Rhea" id="RHEA-COMP:10311"/>
        <dbReference type="ChEBI" id="CHEBI:29973"/>
        <dbReference type="ChEBI" id="CHEBI:57856"/>
        <dbReference type="ChEBI" id="CHEBI:59789"/>
        <dbReference type="ChEBI" id="CHEBI:82795"/>
        <dbReference type="EC" id="2.1.1.80"/>
    </reaction>
</comment>
<dbReference type="InterPro" id="IPR000780">
    <property type="entry name" value="CheR_MeTrfase"/>
</dbReference>
<dbReference type="CDD" id="cd02440">
    <property type="entry name" value="AdoMet_MTases"/>
    <property type="match status" value="1"/>
</dbReference>
<dbReference type="EMBL" id="JACCFH010000001">
    <property type="protein sequence ID" value="NYG31213.1"/>
    <property type="molecule type" value="Genomic_DNA"/>
</dbReference>
<comment type="caution">
    <text evidence="8">The sequence shown here is derived from an EMBL/GenBank/DDBJ whole genome shotgun (WGS) entry which is preliminary data.</text>
</comment>
<dbReference type="InterPro" id="IPR022641">
    <property type="entry name" value="CheR_N"/>
</dbReference>
<dbReference type="SUPFAM" id="SSF53335">
    <property type="entry name" value="S-adenosyl-L-methionine-dependent methyltransferases"/>
    <property type="match status" value="1"/>
</dbReference>
<comment type="function">
    <text evidence="5">Methylation of the membrane-bound methyl-accepting chemotaxis proteins (MCP) to form gamma-glutamyl methyl ester residues in MCP.</text>
</comment>
<dbReference type="AlphaFoldDB" id="A0A7Y9U3T2"/>
<dbReference type="InterPro" id="IPR036804">
    <property type="entry name" value="CheR_N_sf"/>
</dbReference>
<dbReference type="InterPro" id="IPR029063">
    <property type="entry name" value="SAM-dependent_MTases_sf"/>
</dbReference>
<dbReference type="PANTHER" id="PTHR24422:SF26">
    <property type="entry name" value="CHEMOTAXIS PROTEIN METHYLTRANSFERASE"/>
    <property type="match status" value="1"/>
</dbReference>
<dbReference type="Proteomes" id="UP000518288">
    <property type="component" value="Unassembled WGS sequence"/>
</dbReference>
<keyword evidence="4 5" id="KW-0949">S-adenosyl-L-methionine</keyword>
<dbReference type="Pfam" id="PF01739">
    <property type="entry name" value="CheR"/>
    <property type="match status" value="1"/>
</dbReference>
<feature type="binding site" evidence="6">
    <location>
        <begin position="197"/>
        <end position="198"/>
    </location>
    <ligand>
        <name>S-adenosyl-L-methionine</name>
        <dbReference type="ChEBI" id="CHEBI:59789"/>
    </ligand>
</feature>
<dbReference type="GO" id="GO:0008983">
    <property type="term" value="F:protein-glutamate O-methyltransferase activity"/>
    <property type="evidence" value="ECO:0007669"/>
    <property type="project" value="UniProtKB-EC"/>
</dbReference>
<dbReference type="Gene3D" id="3.40.50.150">
    <property type="entry name" value="Vaccinia Virus protein VP39"/>
    <property type="match status" value="1"/>
</dbReference>
<keyword evidence="3 5" id="KW-0808">Transferase</keyword>
<gene>
    <name evidence="8" type="ORF">BDD16_000199</name>
</gene>
<evidence type="ECO:0000256" key="6">
    <source>
        <dbReference type="PIRSR" id="PIRSR000410-1"/>
    </source>
</evidence>
<keyword evidence="2 5" id="KW-0489">Methyltransferase</keyword>
<feature type="binding site" evidence="6">
    <location>
        <position position="74"/>
    </location>
    <ligand>
        <name>S-adenosyl-L-methionine</name>
        <dbReference type="ChEBI" id="CHEBI:59789"/>
    </ligand>
</feature>
<feature type="binding site" evidence="6">
    <location>
        <begin position="214"/>
        <end position="215"/>
    </location>
    <ligand>
        <name>S-adenosyl-L-methionine</name>
        <dbReference type="ChEBI" id="CHEBI:59789"/>
    </ligand>
</feature>
<evidence type="ECO:0000256" key="3">
    <source>
        <dbReference type="ARBA" id="ARBA00022679"/>
    </source>
</evidence>
<dbReference type="PRINTS" id="PR00996">
    <property type="entry name" value="CHERMTFRASE"/>
</dbReference>
<evidence type="ECO:0000259" key="7">
    <source>
        <dbReference type="PROSITE" id="PS50123"/>
    </source>
</evidence>
<accession>A0A7Y9U3T2</accession>
<reference evidence="8 9" key="1">
    <citation type="submission" date="2020-07" db="EMBL/GenBank/DDBJ databases">
        <title>Genomic Encyclopedia of Archaeal and Bacterial Type Strains, Phase II (KMG-II): from individual species to whole genera.</title>
        <authorList>
            <person name="Goeker M."/>
        </authorList>
    </citation>
    <scope>NUCLEOTIDE SEQUENCE [LARGE SCALE GENOMIC DNA]</scope>
    <source>
        <strain evidence="8 9">DSM 21226</strain>
    </source>
</reference>
<organism evidence="8 9">
    <name type="scientific">Sphaerotilus montanus</name>
    <dbReference type="NCBI Taxonomy" id="522889"/>
    <lineage>
        <taxon>Bacteria</taxon>
        <taxon>Pseudomonadati</taxon>
        <taxon>Pseudomonadota</taxon>
        <taxon>Betaproteobacteria</taxon>
        <taxon>Burkholderiales</taxon>
        <taxon>Sphaerotilaceae</taxon>
        <taxon>Sphaerotilus</taxon>
    </lineage>
</organism>
<evidence type="ECO:0000256" key="1">
    <source>
        <dbReference type="ARBA" id="ARBA00001541"/>
    </source>
</evidence>
<dbReference type="RefSeq" id="WP_179632223.1">
    <property type="nucleotide sequence ID" value="NZ_CAXYYM010000101.1"/>
</dbReference>
<feature type="binding site" evidence="6">
    <location>
        <position position="76"/>
    </location>
    <ligand>
        <name>S-adenosyl-L-methionine</name>
        <dbReference type="ChEBI" id="CHEBI:59789"/>
    </ligand>
</feature>
<dbReference type="Gene3D" id="1.10.155.10">
    <property type="entry name" value="Chemotaxis receptor methyltransferase CheR, N-terminal domain"/>
    <property type="match status" value="1"/>
</dbReference>
<feature type="domain" description="CheR-type methyltransferase" evidence="7">
    <location>
        <begin position="1"/>
        <end position="250"/>
    </location>
</feature>
<evidence type="ECO:0000313" key="9">
    <source>
        <dbReference type="Proteomes" id="UP000518288"/>
    </source>
</evidence>
<dbReference type="InterPro" id="IPR022642">
    <property type="entry name" value="CheR_C"/>
</dbReference>
<dbReference type="InterPro" id="IPR050903">
    <property type="entry name" value="Bact_Chemotaxis_MeTrfase"/>
</dbReference>
<proteinExistence type="predicted"/>
<dbReference type="GO" id="GO:0032259">
    <property type="term" value="P:methylation"/>
    <property type="evidence" value="ECO:0007669"/>
    <property type="project" value="UniProtKB-KW"/>
</dbReference>
<feature type="binding site" evidence="6">
    <location>
        <position position="116"/>
    </location>
    <ligand>
        <name>S-adenosyl-L-methionine</name>
        <dbReference type="ChEBI" id="CHEBI:59789"/>
    </ligand>
</feature>
<dbReference type="PANTHER" id="PTHR24422">
    <property type="entry name" value="CHEMOTAXIS PROTEIN METHYLTRANSFERASE"/>
    <property type="match status" value="1"/>
</dbReference>
<dbReference type="PIRSF" id="PIRSF000410">
    <property type="entry name" value="CheR"/>
    <property type="match status" value="1"/>
</dbReference>